<organism evidence="2 3">
    <name type="scientific">Fermentimicrarchaeum limneticum</name>
    <dbReference type="NCBI Taxonomy" id="2795018"/>
    <lineage>
        <taxon>Archaea</taxon>
        <taxon>Candidatus Micrarchaeota</taxon>
        <taxon>Candidatus Fermentimicrarchaeales</taxon>
        <taxon>Candidatus Fermentimicrarchaeaceae</taxon>
        <taxon>Candidatus Fermentimicrarchaeum</taxon>
    </lineage>
</organism>
<protein>
    <recommendedName>
        <fullName evidence="1">4-vinyl reductase 4VR domain-containing protein</fullName>
    </recommendedName>
</protein>
<dbReference type="AlphaFoldDB" id="A0A7D5XQ81"/>
<reference evidence="3" key="1">
    <citation type="submission" date="2020-07" db="EMBL/GenBank/DDBJ databases">
        <title>Metabolic diversity and evolutionary history of the archaeal phylum ###Micrarchaeota### uncovered from a freshwater lake metagenome.</title>
        <authorList>
            <person name="Kadnikov V.V."/>
            <person name="Savvichev A.S."/>
            <person name="Mardanov A.V."/>
            <person name="Beletsky A.V."/>
            <person name="Chupakov A.V."/>
            <person name="Kokryatskaya N.M."/>
            <person name="Pimenov N.V."/>
            <person name="Ravin N.V."/>
        </authorList>
    </citation>
    <scope>NUCLEOTIDE SEQUENCE [LARGE SCALE GENOMIC DNA]</scope>
</reference>
<evidence type="ECO:0000313" key="3">
    <source>
        <dbReference type="Proteomes" id="UP000510821"/>
    </source>
</evidence>
<name>A0A7D5XQ81_FERL1</name>
<dbReference type="InterPro" id="IPR024096">
    <property type="entry name" value="NO_sig/Golgi_transp_ligand-bd"/>
</dbReference>
<evidence type="ECO:0000313" key="2">
    <source>
        <dbReference type="EMBL" id="QLJ53267.1"/>
    </source>
</evidence>
<dbReference type="KEGG" id="flt:Sv326_1092"/>
<dbReference type="EMBL" id="CP058998">
    <property type="protein sequence ID" value="QLJ53267.1"/>
    <property type="molecule type" value="Genomic_DNA"/>
</dbReference>
<dbReference type="PANTHER" id="PTHR35090">
    <property type="entry name" value="DNA-DIRECTED RNA POLYMERASE SUBUNIT I"/>
    <property type="match status" value="1"/>
</dbReference>
<sequence>MKHMIDTLKIEEGKVMMCNMPFIITFTKSIYYMQKELQKVAGNSWKRIVYECGKLDVTVLQSNYFAMFHDDPAVKKLISDRRASFKFCVDEFNKMGKGKLEIIEEDADKFRFVLRLHFCGIALAYLEHETVREPVCYHFAGIFAAGTNTFFPGVEAVETKCVAKGDPYCEFVIEVPKN</sequence>
<gene>
    <name evidence="2" type="ORF">Sv326_1092</name>
</gene>
<dbReference type="InterPro" id="IPR004096">
    <property type="entry name" value="V4R"/>
</dbReference>
<dbReference type="Pfam" id="PF02830">
    <property type="entry name" value="V4R"/>
    <property type="match status" value="1"/>
</dbReference>
<dbReference type="Proteomes" id="UP000510821">
    <property type="component" value="Chromosome"/>
</dbReference>
<proteinExistence type="predicted"/>
<dbReference type="SMART" id="SM00989">
    <property type="entry name" value="V4R"/>
    <property type="match status" value="1"/>
</dbReference>
<feature type="domain" description="4-vinyl reductase 4VR" evidence="1">
    <location>
        <begin position="115"/>
        <end position="175"/>
    </location>
</feature>
<evidence type="ECO:0000259" key="1">
    <source>
        <dbReference type="SMART" id="SM00989"/>
    </source>
</evidence>
<dbReference type="SUPFAM" id="SSF111126">
    <property type="entry name" value="Ligand-binding domain in the NO signalling and Golgi transport"/>
    <property type="match status" value="1"/>
</dbReference>
<accession>A0A7D5XQ81</accession>
<dbReference type="Gene3D" id="3.30.1380.20">
    <property type="entry name" value="Trafficking protein particle complex subunit 3"/>
    <property type="match status" value="1"/>
</dbReference>
<dbReference type="PANTHER" id="PTHR35090:SF2">
    <property type="entry name" value="ARSR FAMILY TRANSCRIPTIONAL REGULATOR"/>
    <property type="match status" value="1"/>
</dbReference>